<dbReference type="OrthoDB" id="304630at2157"/>
<keyword evidence="1" id="KW-0472">Membrane</keyword>
<dbReference type="Pfam" id="PF25959">
    <property type="entry name" value="DUF7996"/>
    <property type="match status" value="1"/>
</dbReference>
<dbReference type="GeneID" id="35593726"/>
<evidence type="ECO:0000256" key="1">
    <source>
        <dbReference type="SAM" id="Phobius"/>
    </source>
</evidence>
<evidence type="ECO:0000313" key="2">
    <source>
        <dbReference type="EMBL" id="AUV83047.1"/>
    </source>
</evidence>
<dbReference type="RefSeq" id="WP_103426736.1">
    <property type="nucleotide sequence ID" value="NZ_CP026309.1"/>
</dbReference>
<feature type="transmembrane region" description="Helical" evidence="1">
    <location>
        <begin position="42"/>
        <end position="67"/>
    </location>
</feature>
<keyword evidence="1" id="KW-0812">Transmembrane</keyword>
<dbReference type="InterPro" id="IPR058309">
    <property type="entry name" value="DUF7996"/>
</dbReference>
<accession>A0A2I8VM86</accession>
<protein>
    <submittedName>
        <fullName evidence="2">Uncharacterized protein</fullName>
    </submittedName>
</protein>
<proteinExistence type="predicted"/>
<reference evidence="2 3" key="1">
    <citation type="submission" date="2018-01" db="EMBL/GenBank/DDBJ databases">
        <title>Complete genome sequence of Salinigranum rubrum GX10T, an extremely halophilic archaeon isolated from a marine solar saltern.</title>
        <authorList>
            <person name="Han S."/>
        </authorList>
    </citation>
    <scope>NUCLEOTIDE SEQUENCE [LARGE SCALE GENOMIC DNA]</scope>
    <source>
        <strain evidence="2 3">GX10</strain>
    </source>
</reference>
<dbReference type="EMBL" id="CP026309">
    <property type="protein sequence ID" value="AUV83047.1"/>
    <property type="molecule type" value="Genomic_DNA"/>
</dbReference>
<organism evidence="2 3">
    <name type="scientific">Salinigranum rubrum</name>
    <dbReference type="NCBI Taxonomy" id="755307"/>
    <lineage>
        <taxon>Archaea</taxon>
        <taxon>Methanobacteriati</taxon>
        <taxon>Methanobacteriota</taxon>
        <taxon>Stenosarchaea group</taxon>
        <taxon>Halobacteria</taxon>
        <taxon>Halobacteriales</taxon>
        <taxon>Haloferacaceae</taxon>
        <taxon>Salinigranum</taxon>
    </lineage>
</organism>
<evidence type="ECO:0000313" key="3">
    <source>
        <dbReference type="Proteomes" id="UP000236584"/>
    </source>
</evidence>
<gene>
    <name evidence="2" type="ORF">C2R22_16500</name>
</gene>
<dbReference type="AlphaFoldDB" id="A0A2I8VM86"/>
<name>A0A2I8VM86_9EURY</name>
<keyword evidence="1" id="KW-1133">Transmembrane helix</keyword>
<feature type="transmembrane region" description="Helical" evidence="1">
    <location>
        <begin position="19"/>
        <end position="35"/>
    </location>
</feature>
<sequence>MADSVDDANGAGFFTRDKLLLLAIVVAGIVLPGLARRFLGEAGYAGVGTIVFVLGYAGMIFLVWYGWIRPLDLTGPVDR</sequence>
<dbReference type="Proteomes" id="UP000236584">
    <property type="component" value="Chromosome"/>
</dbReference>
<dbReference type="KEGG" id="srub:C2R22_16500"/>
<keyword evidence="3" id="KW-1185">Reference proteome</keyword>